<dbReference type="GO" id="GO:0005886">
    <property type="term" value="C:plasma membrane"/>
    <property type="evidence" value="ECO:0007669"/>
    <property type="project" value="UniProtKB-ARBA"/>
</dbReference>
<dbReference type="CDD" id="cd16914">
    <property type="entry name" value="EcfT"/>
    <property type="match status" value="1"/>
</dbReference>
<comment type="subcellular location">
    <subcellularLocation>
        <location evidence="1">Membrane</location>
        <topology evidence="1">Multi-pass membrane protein</topology>
    </subcellularLocation>
</comment>
<protein>
    <submittedName>
        <fullName evidence="8">Energy-coupling factor transporter transmembrane protein EcfT</fullName>
    </submittedName>
</protein>
<feature type="transmembrane region" description="Helical" evidence="7">
    <location>
        <begin position="96"/>
        <end position="119"/>
    </location>
</feature>
<dbReference type="AlphaFoldDB" id="A0A4S8Q1C3"/>
<dbReference type="InterPro" id="IPR051611">
    <property type="entry name" value="ECF_transporter_component"/>
</dbReference>
<name>A0A4S8Q1C3_9HYPH</name>
<dbReference type="PANTHER" id="PTHR34857">
    <property type="entry name" value="SLL0384 PROTEIN"/>
    <property type="match status" value="1"/>
</dbReference>
<reference evidence="8 9" key="1">
    <citation type="submission" date="2019-04" db="EMBL/GenBank/DDBJ databases">
        <title>genome sequence of strain W3.</title>
        <authorList>
            <person name="Gao J."/>
            <person name="Sun J."/>
        </authorList>
    </citation>
    <scope>NUCLEOTIDE SEQUENCE [LARGE SCALE GENOMIC DNA]</scope>
    <source>
        <strain evidence="8 9">W3</strain>
    </source>
</reference>
<dbReference type="InterPro" id="IPR003339">
    <property type="entry name" value="ABC/ECF_trnsptr_transmembrane"/>
</dbReference>
<organism evidence="8 9">
    <name type="scientific">Rhizobium rosettiformans W3</name>
    <dbReference type="NCBI Taxonomy" id="538378"/>
    <lineage>
        <taxon>Bacteria</taxon>
        <taxon>Pseudomonadati</taxon>
        <taxon>Pseudomonadota</taxon>
        <taxon>Alphaproteobacteria</taxon>
        <taxon>Hyphomicrobiales</taxon>
        <taxon>Rhizobiaceae</taxon>
        <taxon>Rhizobium/Agrobacterium group</taxon>
        <taxon>Rhizobium</taxon>
    </lineage>
</organism>
<gene>
    <name evidence="8" type="ORF">FAA86_03245</name>
</gene>
<keyword evidence="6 7" id="KW-0472">Membrane</keyword>
<keyword evidence="4 7" id="KW-0812">Transmembrane</keyword>
<evidence type="ECO:0000256" key="4">
    <source>
        <dbReference type="ARBA" id="ARBA00022692"/>
    </source>
</evidence>
<evidence type="ECO:0000256" key="3">
    <source>
        <dbReference type="ARBA" id="ARBA00022475"/>
    </source>
</evidence>
<dbReference type="Proteomes" id="UP000307378">
    <property type="component" value="Unassembled WGS sequence"/>
</dbReference>
<dbReference type="PANTHER" id="PTHR34857:SF2">
    <property type="entry name" value="SLL0384 PROTEIN"/>
    <property type="match status" value="1"/>
</dbReference>
<keyword evidence="5 7" id="KW-1133">Transmembrane helix</keyword>
<evidence type="ECO:0000256" key="5">
    <source>
        <dbReference type="ARBA" id="ARBA00022989"/>
    </source>
</evidence>
<evidence type="ECO:0000256" key="2">
    <source>
        <dbReference type="ARBA" id="ARBA00008564"/>
    </source>
</evidence>
<evidence type="ECO:0000256" key="1">
    <source>
        <dbReference type="ARBA" id="ARBA00004141"/>
    </source>
</evidence>
<evidence type="ECO:0000256" key="6">
    <source>
        <dbReference type="ARBA" id="ARBA00023136"/>
    </source>
</evidence>
<dbReference type="RefSeq" id="WP_136538355.1">
    <property type="nucleotide sequence ID" value="NZ_STGU01000002.1"/>
</dbReference>
<proteinExistence type="inferred from homology"/>
<comment type="caution">
    <text evidence="8">The sequence shown here is derived from an EMBL/GenBank/DDBJ whole genome shotgun (WGS) entry which is preliminary data.</text>
</comment>
<evidence type="ECO:0000313" key="8">
    <source>
        <dbReference type="EMBL" id="THV37838.1"/>
    </source>
</evidence>
<evidence type="ECO:0000313" key="9">
    <source>
        <dbReference type="Proteomes" id="UP000307378"/>
    </source>
</evidence>
<dbReference type="EMBL" id="STGU01000002">
    <property type="protein sequence ID" value="THV37838.1"/>
    <property type="molecule type" value="Genomic_DNA"/>
</dbReference>
<accession>A0A4S8Q1C3</accession>
<sequence>MLTSLHIEGTSPLHRLSVKPKLAGLMAFGLALYFVDRPWVLGAALALSGLAYLSTGVGLSEGLRRLKPVLFTIAFLAAVNLLLLPPLEALVITLRLVAIVFLAAAVTASTTIADFMAAITDLARPLERLGLIKASDLGLALGLVLRFVPEIAARYEALREAHAARGIPVRLSRMLGPLIISTLKDADRIAEAIDARGIRGH</sequence>
<dbReference type="Pfam" id="PF02361">
    <property type="entry name" value="CbiQ"/>
    <property type="match status" value="1"/>
</dbReference>
<feature type="transmembrane region" description="Helical" evidence="7">
    <location>
        <begin position="39"/>
        <end position="59"/>
    </location>
</feature>
<evidence type="ECO:0000256" key="7">
    <source>
        <dbReference type="SAM" id="Phobius"/>
    </source>
</evidence>
<feature type="transmembrane region" description="Helical" evidence="7">
    <location>
        <begin position="66"/>
        <end position="84"/>
    </location>
</feature>
<comment type="similarity">
    <text evidence="2">Belongs to the CbiQ family.</text>
</comment>
<keyword evidence="3" id="KW-1003">Cell membrane</keyword>